<comment type="cofactor">
    <cofactor evidence="1">
        <name>Zn(2+)</name>
        <dbReference type="ChEBI" id="CHEBI:29105"/>
    </cofactor>
</comment>
<keyword evidence="3" id="KW-0540">Nuclease</keyword>
<evidence type="ECO:0000256" key="7">
    <source>
        <dbReference type="ARBA" id="ARBA00022833"/>
    </source>
</evidence>
<evidence type="ECO:0000256" key="2">
    <source>
        <dbReference type="ARBA" id="ARBA00022694"/>
    </source>
</evidence>
<evidence type="ECO:0000256" key="3">
    <source>
        <dbReference type="ARBA" id="ARBA00022722"/>
    </source>
</evidence>
<dbReference type="RefSeq" id="WP_011397124.1">
    <property type="nucleotide sequence ID" value="NC_007645.1"/>
</dbReference>
<evidence type="ECO:0000313" key="10">
    <source>
        <dbReference type="Proteomes" id="UP000000238"/>
    </source>
</evidence>
<feature type="domain" description="Metallo-beta-lactamase" evidence="8">
    <location>
        <begin position="17"/>
        <end position="195"/>
    </location>
</feature>
<dbReference type="InterPro" id="IPR047151">
    <property type="entry name" value="RNZ2-like"/>
</dbReference>
<dbReference type="Gene3D" id="3.60.15.10">
    <property type="entry name" value="Ribonuclease Z/Hydroxyacylglutathione hydrolase-like"/>
    <property type="match status" value="1"/>
</dbReference>
<dbReference type="GO" id="GO:0046872">
    <property type="term" value="F:metal ion binding"/>
    <property type="evidence" value="ECO:0007669"/>
    <property type="project" value="UniProtKB-KW"/>
</dbReference>
<evidence type="ECO:0000256" key="4">
    <source>
        <dbReference type="ARBA" id="ARBA00022723"/>
    </source>
</evidence>
<dbReference type="CDD" id="cd16272">
    <property type="entry name" value="RNaseZ_MBL-fold"/>
    <property type="match status" value="1"/>
</dbReference>
<keyword evidence="2" id="KW-0819">tRNA processing</keyword>
<protein>
    <submittedName>
        <fullName evidence="9">Metal-dependent Hydrolase of the beta-lactamase superfamily III</fullName>
    </submittedName>
</protein>
<evidence type="ECO:0000256" key="1">
    <source>
        <dbReference type="ARBA" id="ARBA00001947"/>
    </source>
</evidence>
<evidence type="ECO:0000256" key="6">
    <source>
        <dbReference type="ARBA" id="ARBA00022801"/>
    </source>
</evidence>
<keyword evidence="4" id="KW-0479">Metal-binding</keyword>
<dbReference type="EMBL" id="CP000155">
    <property type="protein sequence ID" value="ABC30055.1"/>
    <property type="molecule type" value="Genomic_DNA"/>
</dbReference>
<evidence type="ECO:0000259" key="8">
    <source>
        <dbReference type="SMART" id="SM00849"/>
    </source>
</evidence>
<keyword evidence="10" id="KW-1185">Reference proteome</keyword>
<dbReference type="KEGG" id="hch:HCH_03300"/>
<reference evidence="9 10" key="1">
    <citation type="journal article" date="2005" name="Nucleic Acids Res.">
        <title>Genomic blueprint of Hahella chejuensis, a marine microbe producing an algicidal agent.</title>
        <authorList>
            <person name="Jeong H."/>
            <person name="Yim J.H."/>
            <person name="Lee C."/>
            <person name="Choi S.-H."/>
            <person name="Park Y.K."/>
            <person name="Yoon S.H."/>
            <person name="Hur C.-G."/>
            <person name="Kang H.-Y."/>
            <person name="Kim D."/>
            <person name="Lee H.H."/>
            <person name="Park K.H."/>
            <person name="Park S.-H."/>
            <person name="Park H.-S."/>
            <person name="Lee H.K."/>
            <person name="Oh T.K."/>
            <person name="Kim J.F."/>
        </authorList>
    </citation>
    <scope>NUCLEOTIDE SEQUENCE [LARGE SCALE GENOMIC DNA]</scope>
    <source>
        <strain evidence="9 10">KCTC 2396</strain>
    </source>
</reference>
<keyword evidence="6 9" id="KW-0378">Hydrolase</keyword>
<dbReference type="HOGENOM" id="CLU_031317_3_2_6"/>
<dbReference type="PANTHER" id="PTHR12553:SF49">
    <property type="entry name" value="ZINC PHOSPHODIESTERASE ELAC PROTEIN 2"/>
    <property type="match status" value="1"/>
</dbReference>
<dbReference type="SMART" id="SM00849">
    <property type="entry name" value="Lactamase_B"/>
    <property type="match status" value="1"/>
</dbReference>
<proteinExistence type="predicted"/>
<dbReference type="Proteomes" id="UP000000238">
    <property type="component" value="Chromosome"/>
</dbReference>
<evidence type="ECO:0000256" key="5">
    <source>
        <dbReference type="ARBA" id="ARBA00022759"/>
    </source>
</evidence>
<accession>Q2SH19</accession>
<keyword evidence="7" id="KW-0862">Zinc</keyword>
<dbReference type="InterPro" id="IPR001279">
    <property type="entry name" value="Metallo-B-lactamas"/>
</dbReference>
<dbReference type="STRING" id="349521.HCH_03300"/>
<sequence>MLLEIIGTGEAYDRFRVNAAVLVQEQDFRLLIDCGPTVPQALWRRQLAADAIDAIYLTHIHPDHASGLTALLNQWASTGRRRSLQILCQPGQQPHLEWMSAYAAWPEQLPFAIQWRDAARTTEIGPWRLQTAPTQHSVSNLALRLEQQGPARHARGSLFYSGDGRPTAASASLMTGCVMAMQECFSPLEQGEGSHHGDLPGCLRQLQTARPRHLLLYHIEDGQHNAVAEAIRPRVDVSVAEDGERWCCVTGTQLDTSMGEQGERYAAGAG</sequence>
<dbReference type="PANTHER" id="PTHR12553">
    <property type="entry name" value="ZINC PHOSPHODIESTERASE ELAC PROTEIN 2"/>
    <property type="match status" value="1"/>
</dbReference>
<dbReference type="OrthoDB" id="9803916at2"/>
<gene>
    <name evidence="9" type="ordered locus">HCH_03300</name>
</gene>
<name>Q2SH19_HAHCH</name>
<dbReference type="eggNOG" id="COG1234">
    <property type="taxonomic scope" value="Bacteria"/>
</dbReference>
<evidence type="ECO:0000313" key="9">
    <source>
        <dbReference type="EMBL" id="ABC30055.1"/>
    </source>
</evidence>
<dbReference type="SUPFAM" id="SSF56281">
    <property type="entry name" value="Metallo-hydrolase/oxidoreductase"/>
    <property type="match status" value="1"/>
</dbReference>
<dbReference type="GO" id="GO:0042781">
    <property type="term" value="F:3'-tRNA processing endoribonuclease activity"/>
    <property type="evidence" value="ECO:0007669"/>
    <property type="project" value="InterPro"/>
</dbReference>
<keyword evidence="5" id="KW-0255">Endonuclease</keyword>
<dbReference type="AlphaFoldDB" id="Q2SH19"/>
<organism evidence="9 10">
    <name type="scientific">Hahella chejuensis (strain KCTC 2396)</name>
    <dbReference type="NCBI Taxonomy" id="349521"/>
    <lineage>
        <taxon>Bacteria</taxon>
        <taxon>Pseudomonadati</taxon>
        <taxon>Pseudomonadota</taxon>
        <taxon>Gammaproteobacteria</taxon>
        <taxon>Oceanospirillales</taxon>
        <taxon>Hahellaceae</taxon>
        <taxon>Hahella</taxon>
    </lineage>
</organism>
<dbReference type="Pfam" id="PF23023">
    <property type="entry name" value="Anti-Pycsar_Apyc1"/>
    <property type="match status" value="1"/>
</dbReference>
<dbReference type="InterPro" id="IPR036866">
    <property type="entry name" value="RibonucZ/Hydroxyglut_hydro"/>
</dbReference>